<feature type="coiled-coil region" evidence="10">
    <location>
        <begin position="376"/>
        <end position="421"/>
    </location>
</feature>
<keyword evidence="4" id="KW-0479">Metal-binding</keyword>
<dbReference type="InterPro" id="IPR002867">
    <property type="entry name" value="IBR_dom"/>
</dbReference>
<sequence length="766" mass="89559">MSEEVDFTFMQNVGQEINEILFNDPEQDDWINQVIDYYNENNSYPSDTIHYIKDYIFKKKLPNSPTIVDDISLIIQDDENLENLLTCIFFPSNEEYMENYEEEEQIFVDDTNNNEQQINTADLSPEEYFENKITNTMNTLYLSHDIAYALLKKFNWSQSSILETWFTKQAKILESLRIKLGSEMVPNLKSPLGIREAGNGECPLCLDDGDLLELYCGHKICKNCLIRELSELVLQNKVPVCRQATSKQICGAEIMCSVVKQYLNSEIFKKYQRLILKDEIVQDPEVKECPNGECDWIITTANSLPCHIGKCPKCCSVTCLKCAQGAHAPLIICDKIDEFTKKISVEMRELEQDQEAWFKREDRLKEYRKSNIGEVNASFEKELNAIKERQKKESNEELKRINELDKEVNILNGQIAELSRKQNAYIDQQKPMSEINIIKDQIEELRKQYDQKVGMKQRIMHDRNVNESERRNELKTTQKEQSLFIEALRDTGLYQRKMYEYEMSLNSRAYQNVSITSNDDDVVSTMTKKCPKCKAPIERNDGCNHMTCQICKYQFCYVCEEPWSTHKDYFVCPKYKKDIVATSKKGRSRCGIDFSNMNDKKYYPPPMSVEKRSDFMRWNNLYTQHNMAKEKYDKLMKSFSKNVDEKLSKGEKVLLPHKLCPRNRIAKVLEEEMNAKDAHTLAIKILNTILFAQSIQIWGYPSLYYMMKDPRKAKVFEFKLLQMGEQRDKIIELISNPTSVKASDFNCNFDVLNQQIEDILMSAETF</sequence>
<dbReference type="EC" id="2.3.2.31" evidence="2"/>
<dbReference type="InterPro" id="IPR017907">
    <property type="entry name" value="Znf_RING_CS"/>
</dbReference>
<evidence type="ECO:0000313" key="14">
    <source>
        <dbReference type="Proteomes" id="UP001470230"/>
    </source>
</evidence>
<name>A0ABR2KIX1_9EUKA</name>
<evidence type="ECO:0000256" key="1">
    <source>
        <dbReference type="ARBA" id="ARBA00001798"/>
    </source>
</evidence>
<keyword evidence="6 9" id="KW-0863">Zinc-finger</keyword>
<accession>A0ABR2KIX1</accession>
<evidence type="ECO:0000313" key="13">
    <source>
        <dbReference type="EMBL" id="KAK8890923.1"/>
    </source>
</evidence>
<dbReference type="Proteomes" id="UP001470230">
    <property type="component" value="Unassembled WGS sequence"/>
</dbReference>
<dbReference type="PANTHER" id="PTHR11685">
    <property type="entry name" value="RBR FAMILY RING FINGER AND IBR DOMAIN-CONTAINING"/>
    <property type="match status" value="1"/>
</dbReference>
<evidence type="ECO:0000256" key="4">
    <source>
        <dbReference type="ARBA" id="ARBA00022723"/>
    </source>
</evidence>
<dbReference type="EMBL" id="JAPFFF010000004">
    <property type="protein sequence ID" value="KAK8890923.1"/>
    <property type="molecule type" value="Genomic_DNA"/>
</dbReference>
<protein>
    <recommendedName>
        <fullName evidence="2">RBR-type E3 ubiquitin transferase</fullName>
        <ecNumber evidence="2">2.3.2.31</ecNumber>
    </recommendedName>
</protein>
<dbReference type="InterPro" id="IPR001841">
    <property type="entry name" value="Znf_RING"/>
</dbReference>
<feature type="domain" description="RING-type" evidence="12">
    <location>
        <begin position="198"/>
        <end position="576"/>
    </location>
</feature>
<dbReference type="SMART" id="SM00184">
    <property type="entry name" value="RING"/>
    <property type="match status" value="2"/>
</dbReference>
<keyword evidence="10" id="KW-0175">Coiled coil</keyword>
<evidence type="ECO:0000256" key="2">
    <source>
        <dbReference type="ARBA" id="ARBA00012251"/>
    </source>
</evidence>
<evidence type="ECO:0000256" key="7">
    <source>
        <dbReference type="ARBA" id="ARBA00022786"/>
    </source>
</evidence>
<keyword evidence="3" id="KW-0808">Transferase</keyword>
<keyword evidence="7" id="KW-0833">Ubl conjugation pathway</keyword>
<proteinExistence type="predicted"/>
<dbReference type="Pfam" id="PF22191">
    <property type="entry name" value="IBR_1"/>
    <property type="match status" value="1"/>
</dbReference>
<dbReference type="SMART" id="SM00647">
    <property type="entry name" value="IBR"/>
    <property type="match status" value="2"/>
</dbReference>
<reference evidence="13 14" key="1">
    <citation type="submission" date="2024-04" db="EMBL/GenBank/DDBJ databases">
        <title>Tritrichomonas musculus Genome.</title>
        <authorList>
            <person name="Alves-Ferreira E."/>
            <person name="Grigg M."/>
            <person name="Lorenzi H."/>
            <person name="Galac M."/>
        </authorList>
    </citation>
    <scope>NUCLEOTIDE SEQUENCE [LARGE SCALE GENOMIC DNA]</scope>
    <source>
        <strain evidence="13 14">EAF2021</strain>
    </source>
</reference>
<organism evidence="13 14">
    <name type="scientific">Tritrichomonas musculus</name>
    <dbReference type="NCBI Taxonomy" id="1915356"/>
    <lineage>
        <taxon>Eukaryota</taxon>
        <taxon>Metamonada</taxon>
        <taxon>Parabasalia</taxon>
        <taxon>Tritrichomonadida</taxon>
        <taxon>Tritrichomonadidae</taxon>
        <taxon>Tritrichomonas</taxon>
    </lineage>
</organism>
<evidence type="ECO:0000259" key="11">
    <source>
        <dbReference type="PROSITE" id="PS50089"/>
    </source>
</evidence>
<comment type="catalytic activity">
    <reaction evidence="1">
        <text>[E2 ubiquitin-conjugating enzyme]-S-ubiquitinyl-L-cysteine + [acceptor protein]-L-lysine = [E2 ubiquitin-conjugating enzyme]-L-cysteine + [acceptor protein]-N(6)-ubiquitinyl-L-lysine.</text>
        <dbReference type="EC" id="2.3.2.31"/>
    </reaction>
</comment>
<dbReference type="PROSITE" id="PS00518">
    <property type="entry name" value="ZF_RING_1"/>
    <property type="match status" value="1"/>
</dbReference>
<dbReference type="SUPFAM" id="SSF57850">
    <property type="entry name" value="RING/U-box"/>
    <property type="match status" value="2"/>
</dbReference>
<evidence type="ECO:0000256" key="9">
    <source>
        <dbReference type="PROSITE-ProRule" id="PRU00175"/>
    </source>
</evidence>
<dbReference type="InterPro" id="IPR013083">
    <property type="entry name" value="Znf_RING/FYVE/PHD"/>
</dbReference>
<dbReference type="InterPro" id="IPR044066">
    <property type="entry name" value="TRIAD_supradom"/>
</dbReference>
<feature type="domain" description="RING-type" evidence="11">
    <location>
        <begin position="202"/>
        <end position="242"/>
    </location>
</feature>
<evidence type="ECO:0000256" key="8">
    <source>
        <dbReference type="ARBA" id="ARBA00022833"/>
    </source>
</evidence>
<keyword evidence="8" id="KW-0862">Zinc</keyword>
<evidence type="ECO:0000259" key="12">
    <source>
        <dbReference type="PROSITE" id="PS51873"/>
    </source>
</evidence>
<dbReference type="CDD" id="cd20335">
    <property type="entry name" value="BRcat_RBR"/>
    <property type="match status" value="1"/>
</dbReference>
<dbReference type="CDD" id="cd20336">
    <property type="entry name" value="Rcat_RBR"/>
    <property type="match status" value="1"/>
</dbReference>
<keyword evidence="5" id="KW-0677">Repeat</keyword>
<evidence type="ECO:0000256" key="3">
    <source>
        <dbReference type="ARBA" id="ARBA00022679"/>
    </source>
</evidence>
<keyword evidence="14" id="KW-1185">Reference proteome</keyword>
<gene>
    <name evidence="13" type="ORF">M9Y10_028123</name>
</gene>
<dbReference type="Gene3D" id="1.20.120.1750">
    <property type="match status" value="1"/>
</dbReference>
<dbReference type="PROSITE" id="PS51873">
    <property type="entry name" value="TRIAD"/>
    <property type="match status" value="1"/>
</dbReference>
<dbReference type="Gene3D" id="3.30.40.10">
    <property type="entry name" value="Zinc/RING finger domain, C3HC4 (zinc finger)"/>
    <property type="match status" value="1"/>
</dbReference>
<dbReference type="PROSITE" id="PS50089">
    <property type="entry name" value="ZF_RING_2"/>
    <property type="match status" value="1"/>
</dbReference>
<evidence type="ECO:0000256" key="10">
    <source>
        <dbReference type="SAM" id="Coils"/>
    </source>
</evidence>
<dbReference type="Pfam" id="PF01485">
    <property type="entry name" value="IBR"/>
    <property type="match status" value="1"/>
</dbReference>
<comment type="caution">
    <text evidence="13">The sequence shown here is derived from an EMBL/GenBank/DDBJ whole genome shotgun (WGS) entry which is preliminary data.</text>
</comment>
<dbReference type="InterPro" id="IPR031127">
    <property type="entry name" value="E3_UB_ligase_RBR"/>
</dbReference>
<evidence type="ECO:0000256" key="6">
    <source>
        <dbReference type="ARBA" id="ARBA00022771"/>
    </source>
</evidence>
<evidence type="ECO:0000256" key="5">
    <source>
        <dbReference type="ARBA" id="ARBA00022737"/>
    </source>
</evidence>